<sequence length="96" mass="10179">MDSVVSHPWVGIASSGKGRPSLGSTGAPRWHGDHVGSKINGHKHKHSLPPSPGMRILRHTNRKHRAFWAVRESFAARGKGSGEGAAQPASSPFPAC</sequence>
<dbReference type="AlphaFoldDB" id="A0A5B7JWM4"/>
<comment type="caution">
    <text evidence="2">The sequence shown here is derived from an EMBL/GenBank/DDBJ whole genome shotgun (WGS) entry which is preliminary data.</text>
</comment>
<protein>
    <submittedName>
        <fullName evidence="2">Uncharacterized protein</fullName>
    </submittedName>
</protein>
<evidence type="ECO:0000313" key="3">
    <source>
        <dbReference type="Proteomes" id="UP000324222"/>
    </source>
</evidence>
<evidence type="ECO:0000313" key="2">
    <source>
        <dbReference type="EMBL" id="MPC96734.1"/>
    </source>
</evidence>
<reference evidence="2 3" key="1">
    <citation type="submission" date="2019-05" db="EMBL/GenBank/DDBJ databases">
        <title>Another draft genome of Portunus trituberculatus and its Hox gene families provides insights of decapod evolution.</title>
        <authorList>
            <person name="Jeong J.-H."/>
            <person name="Song I."/>
            <person name="Kim S."/>
            <person name="Choi T."/>
            <person name="Kim D."/>
            <person name="Ryu S."/>
            <person name="Kim W."/>
        </authorList>
    </citation>
    <scope>NUCLEOTIDE SEQUENCE [LARGE SCALE GENOMIC DNA]</scope>
    <source>
        <tissue evidence="2">Muscle</tissue>
    </source>
</reference>
<keyword evidence="3" id="KW-1185">Reference proteome</keyword>
<proteinExistence type="predicted"/>
<accession>A0A5B7JWM4</accession>
<organism evidence="2 3">
    <name type="scientific">Portunus trituberculatus</name>
    <name type="common">Swimming crab</name>
    <name type="synonym">Neptunus trituberculatus</name>
    <dbReference type="NCBI Taxonomy" id="210409"/>
    <lineage>
        <taxon>Eukaryota</taxon>
        <taxon>Metazoa</taxon>
        <taxon>Ecdysozoa</taxon>
        <taxon>Arthropoda</taxon>
        <taxon>Crustacea</taxon>
        <taxon>Multicrustacea</taxon>
        <taxon>Malacostraca</taxon>
        <taxon>Eumalacostraca</taxon>
        <taxon>Eucarida</taxon>
        <taxon>Decapoda</taxon>
        <taxon>Pleocyemata</taxon>
        <taxon>Brachyura</taxon>
        <taxon>Eubrachyura</taxon>
        <taxon>Portunoidea</taxon>
        <taxon>Portunidae</taxon>
        <taxon>Portuninae</taxon>
        <taxon>Portunus</taxon>
    </lineage>
</organism>
<feature type="region of interest" description="Disordered" evidence="1">
    <location>
        <begin position="76"/>
        <end position="96"/>
    </location>
</feature>
<dbReference type="EMBL" id="VSRR010107135">
    <property type="protein sequence ID" value="MPC96734.1"/>
    <property type="molecule type" value="Genomic_DNA"/>
</dbReference>
<evidence type="ECO:0000256" key="1">
    <source>
        <dbReference type="SAM" id="MobiDB-lite"/>
    </source>
</evidence>
<feature type="region of interest" description="Disordered" evidence="1">
    <location>
        <begin position="1"/>
        <end position="56"/>
    </location>
</feature>
<gene>
    <name evidence="2" type="ORF">E2C01_092010</name>
</gene>
<name>A0A5B7JWM4_PORTR</name>
<dbReference type="Proteomes" id="UP000324222">
    <property type="component" value="Unassembled WGS sequence"/>
</dbReference>